<evidence type="ECO:0000256" key="8">
    <source>
        <dbReference type="SAM" id="Phobius"/>
    </source>
</evidence>
<keyword evidence="13" id="KW-1185">Reference proteome</keyword>
<organism evidence="10 12">
    <name type="scientific">Sphingosinicella microcystinivorans</name>
    <dbReference type="NCBI Taxonomy" id="335406"/>
    <lineage>
        <taxon>Bacteria</taxon>
        <taxon>Pseudomonadati</taxon>
        <taxon>Pseudomonadota</taxon>
        <taxon>Alphaproteobacteria</taxon>
        <taxon>Sphingomonadales</taxon>
        <taxon>Sphingosinicellaceae</taxon>
        <taxon>Sphingosinicella</taxon>
    </lineage>
</organism>
<keyword evidence="5 8" id="KW-0812">Transmembrane</keyword>
<comment type="subcellular location">
    <subcellularLocation>
        <location evidence="2">Membrane</location>
        <topology evidence="2">Multi-pass membrane protein</topology>
    </subcellularLocation>
</comment>
<dbReference type="Pfam" id="PF07291">
    <property type="entry name" value="MauE"/>
    <property type="match status" value="1"/>
</dbReference>
<feature type="domain" description="Methylamine utilisation protein MauE" evidence="9">
    <location>
        <begin position="9"/>
        <end position="136"/>
    </location>
</feature>
<evidence type="ECO:0000256" key="5">
    <source>
        <dbReference type="ARBA" id="ARBA00022692"/>
    </source>
</evidence>
<evidence type="ECO:0000259" key="9">
    <source>
        <dbReference type="Pfam" id="PF07291"/>
    </source>
</evidence>
<protein>
    <recommendedName>
        <fullName evidence="4">Methylamine utilization protein MauE</fullName>
    </recommendedName>
</protein>
<gene>
    <name evidence="11" type="ORF">DFR51_2015</name>
    <name evidence="10" type="ORF">SmB9_02180</name>
</gene>
<evidence type="ECO:0000256" key="2">
    <source>
        <dbReference type="ARBA" id="ARBA00004141"/>
    </source>
</evidence>
<evidence type="ECO:0000256" key="4">
    <source>
        <dbReference type="ARBA" id="ARBA00019078"/>
    </source>
</evidence>
<feature type="transmembrane region" description="Helical" evidence="8">
    <location>
        <begin position="6"/>
        <end position="26"/>
    </location>
</feature>
<sequence>MTGIDILPVLVADVLLGGMFLLSGGAKLRDLPNFIGTLGNYQLLPAALVRPAGAMIALAELALGAAAIIAIPLGSQIAMLGIAALLFAYAAAMGINIARGRDHIDCGCLGFGAAQATLGWELVSRNIALGTIAFAVFALPVSIRPLGAIDWISGIGAIAAFALLYIGFGQFSAVRLRGKAVVR</sequence>
<evidence type="ECO:0000256" key="7">
    <source>
        <dbReference type="ARBA" id="ARBA00023136"/>
    </source>
</evidence>
<dbReference type="Proteomes" id="UP000276029">
    <property type="component" value="Unassembled WGS sequence"/>
</dbReference>
<dbReference type="InterPro" id="IPR009908">
    <property type="entry name" value="Methylamine_util_MauE"/>
</dbReference>
<dbReference type="Proteomes" id="UP000275727">
    <property type="component" value="Chromosome"/>
</dbReference>
<evidence type="ECO:0000256" key="1">
    <source>
        <dbReference type="ARBA" id="ARBA00003475"/>
    </source>
</evidence>
<keyword evidence="6 8" id="KW-1133">Transmembrane helix</keyword>
<keyword evidence="7 8" id="KW-0472">Membrane</keyword>
<dbReference type="EMBL" id="RBWX01000008">
    <property type="protein sequence ID" value="RKS88804.1"/>
    <property type="molecule type" value="Genomic_DNA"/>
</dbReference>
<feature type="transmembrane region" description="Helical" evidence="8">
    <location>
        <begin position="149"/>
        <end position="168"/>
    </location>
</feature>
<evidence type="ECO:0000313" key="10">
    <source>
        <dbReference type="EMBL" id="BBE32560.1"/>
    </source>
</evidence>
<dbReference type="KEGG" id="smic:SmB9_02180"/>
<dbReference type="EMBL" id="AP018711">
    <property type="protein sequence ID" value="BBE32560.1"/>
    <property type="molecule type" value="Genomic_DNA"/>
</dbReference>
<comment type="function">
    <text evidence="1">May be specifically involved in the processing, transport, and/or maturation of the MADH beta-subunit.</text>
</comment>
<evidence type="ECO:0000313" key="12">
    <source>
        <dbReference type="Proteomes" id="UP000275727"/>
    </source>
</evidence>
<reference evidence="10 12" key="1">
    <citation type="submission" date="2018-06" db="EMBL/GenBank/DDBJ databases">
        <title>Complete Genome Sequence of the Microcystin-Degrading Bacterium Sphingosinicella microcystinivorans Strain B-9.</title>
        <authorList>
            <person name="Jin H."/>
            <person name="Nishizawa T."/>
            <person name="Guo Y."/>
            <person name="Nishizawa A."/>
            <person name="Park H."/>
            <person name="Kato H."/>
            <person name="Tsuji K."/>
            <person name="Harada K."/>
        </authorList>
    </citation>
    <scope>NUCLEOTIDE SEQUENCE [LARGE SCALE GENOMIC DNA]</scope>
    <source>
        <strain evidence="10 12">B9</strain>
    </source>
</reference>
<comment type="pathway">
    <text evidence="3">One-carbon metabolism; methylamine degradation.</text>
</comment>
<evidence type="ECO:0000256" key="3">
    <source>
        <dbReference type="ARBA" id="ARBA00004856"/>
    </source>
</evidence>
<dbReference type="GO" id="GO:0016020">
    <property type="term" value="C:membrane"/>
    <property type="evidence" value="ECO:0007669"/>
    <property type="project" value="UniProtKB-SubCell"/>
</dbReference>
<proteinExistence type="predicted"/>
<dbReference type="AlphaFoldDB" id="A0AAD1FZH5"/>
<accession>A0AAD1FZH5</accession>
<name>A0AAD1FZH5_SPHMI</name>
<evidence type="ECO:0000313" key="11">
    <source>
        <dbReference type="EMBL" id="RKS88804.1"/>
    </source>
</evidence>
<feature type="transmembrane region" description="Helical" evidence="8">
    <location>
        <begin position="77"/>
        <end position="95"/>
    </location>
</feature>
<reference evidence="11 13" key="2">
    <citation type="submission" date="2018-10" db="EMBL/GenBank/DDBJ databases">
        <title>Genomic Encyclopedia of Type Strains, Phase IV (KMG-IV): sequencing the most valuable type-strain genomes for metagenomic binning, comparative biology and taxonomic classification.</title>
        <authorList>
            <person name="Goeker M."/>
        </authorList>
    </citation>
    <scope>NUCLEOTIDE SEQUENCE [LARGE SCALE GENOMIC DNA]</scope>
    <source>
        <strain evidence="11 13">DSM 19791</strain>
    </source>
</reference>
<feature type="transmembrane region" description="Helical" evidence="8">
    <location>
        <begin position="127"/>
        <end position="143"/>
    </location>
</feature>
<evidence type="ECO:0000313" key="13">
    <source>
        <dbReference type="Proteomes" id="UP000276029"/>
    </source>
</evidence>
<dbReference type="GO" id="GO:0030416">
    <property type="term" value="P:methylamine metabolic process"/>
    <property type="evidence" value="ECO:0007669"/>
    <property type="project" value="InterPro"/>
</dbReference>
<dbReference type="RefSeq" id="WP_121050531.1">
    <property type="nucleotide sequence ID" value="NZ_AP018711.1"/>
</dbReference>
<feature type="transmembrane region" description="Helical" evidence="8">
    <location>
        <begin position="47"/>
        <end position="71"/>
    </location>
</feature>
<evidence type="ECO:0000256" key="6">
    <source>
        <dbReference type="ARBA" id="ARBA00022989"/>
    </source>
</evidence>